<gene>
    <name evidence="2" type="ORF">GCM10023196_107810</name>
</gene>
<sequence>MLKPADPTNPRSHSPANQGGTNRSTEPAGLNSQCSTSEQAHPQDIRLRQ</sequence>
<keyword evidence="3" id="KW-1185">Reference proteome</keyword>
<dbReference type="Proteomes" id="UP001501442">
    <property type="component" value="Unassembled WGS sequence"/>
</dbReference>
<comment type="caution">
    <text evidence="2">The sequence shown here is derived from an EMBL/GenBank/DDBJ whole genome shotgun (WGS) entry which is preliminary data.</text>
</comment>
<reference evidence="3" key="1">
    <citation type="journal article" date="2019" name="Int. J. Syst. Evol. Microbiol.">
        <title>The Global Catalogue of Microorganisms (GCM) 10K type strain sequencing project: providing services to taxonomists for standard genome sequencing and annotation.</title>
        <authorList>
            <consortium name="The Broad Institute Genomics Platform"/>
            <consortium name="The Broad Institute Genome Sequencing Center for Infectious Disease"/>
            <person name="Wu L."/>
            <person name="Ma J."/>
        </authorList>
    </citation>
    <scope>NUCLEOTIDE SEQUENCE [LARGE SCALE GENOMIC DNA]</scope>
    <source>
        <strain evidence="3">JCM 17939</strain>
    </source>
</reference>
<dbReference type="EMBL" id="BAABHK010000042">
    <property type="protein sequence ID" value="GAA4640848.1"/>
    <property type="molecule type" value="Genomic_DNA"/>
</dbReference>
<accession>A0ABP8UVT3</accession>
<evidence type="ECO:0000313" key="2">
    <source>
        <dbReference type="EMBL" id="GAA4640848.1"/>
    </source>
</evidence>
<name>A0ABP8UVT3_9ACTN</name>
<feature type="region of interest" description="Disordered" evidence="1">
    <location>
        <begin position="1"/>
        <end position="49"/>
    </location>
</feature>
<evidence type="ECO:0000256" key="1">
    <source>
        <dbReference type="SAM" id="MobiDB-lite"/>
    </source>
</evidence>
<evidence type="ECO:0000313" key="3">
    <source>
        <dbReference type="Proteomes" id="UP001501442"/>
    </source>
</evidence>
<proteinExistence type="predicted"/>
<organism evidence="2 3">
    <name type="scientific">Actinoallomurus vinaceus</name>
    <dbReference type="NCBI Taxonomy" id="1080074"/>
    <lineage>
        <taxon>Bacteria</taxon>
        <taxon>Bacillati</taxon>
        <taxon>Actinomycetota</taxon>
        <taxon>Actinomycetes</taxon>
        <taxon>Streptosporangiales</taxon>
        <taxon>Thermomonosporaceae</taxon>
        <taxon>Actinoallomurus</taxon>
    </lineage>
</organism>
<feature type="compositionally biased region" description="Polar residues" evidence="1">
    <location>
        <begin position="9"/>
        <end position="40"/>
    </location>
</feature>
<protein>
    <submittedName>
        <fullName evidence="2">Uncharacterized protein</fullName>
    </submittedName>
</protein>